<dbReference type="Gene3D" id="1.25.40.10">
    <property type="entry name" value="Tetratricopeptide repeat domain"/>
    <property type="match status" value="1"/>
</dbReference>
<dbReference type="Gene3D" id="1.10.287.110">
    <property type="entry name" value="DnaJ domain"/>
    <property type="match status" value="1"/>
</dbReference>
<dbReference type="CDD" id="cd06257">
    <property type="entry name" value="DnaJ"/>
    <property type="match status" value="1"/>
</dbReference>
<dbReference type="InterPro" id="IPR018253">
    <property type="entry name" value="DnaJ_domain_CS"/>
</dbReference>
<dbReference type="EMBL" id="CP126215">
    <property type="protein sequence ID" value="WIA17094.1"/>
    <property type="molecule type" value="Genomic_DNA"/>
</dbReference>
<dbReference type="Pfam" id="PF00226">
    <property type="entry name" value="DnaJ"/>
    <property type="match status" value="1"/>
</dbReference>
<dbReference type="InterPro" id="IPR001623">
    <property type="entry name" value="DnaJ_domain"/>
</dbReference>
<protein>
    <recommendedName>
        <fullName evidence="5">J domain-containing protein</fullName>
    </recommendedName>
</protein>
<sequence length="461" mass="51788">MLQAGDAAYGNGDFSTAIRHYSTALDLDATAPLFYTKRAAAYMSLKKYAQALKDLDRAVDVDVTFMQGYLHRGKLHRQVCSLASAKSDFEKVMQLKPNHSQAAKELAALQELESAVKELEAVAAQSDSAGAAVNAAAAQQLLDRVYKTAPDCIAAQLLEAKLQMAQGNYEEAIGVTGRIVKSIPGHLEALTLRGTAYMYLADHDMAKRHFGEALKFDPDHKDSRKAFNKLKDLDRKRQRANRAFEAQDYPEAEQQCQAALAVDPQHQAVNKELQLQLCRVRQMLNKPQEAVEACQAALAIQPDYYDATKELIRALLAAERFEEAVDLARNTLQQHQQDGEMHQLYREAEKQLKISKRKDYYKILNVDKQASPRDIKKAYKALARQYHPDKVHSSKEKAENEEKFKEIAEAYEVLNDEEKRGAYDRGEDLEQQQGGGGGWGHPGFQQGYQQGGFQYTFHFNG</sequence>
<evidence type="ECO:0000256" key="2">
    <source>
        <dbReference type="ARBA" id="ARBA00022803"/>
    </source>
</evidence>
<dbReference type="PANTHER" id="PTHR45188">
    <property type="entry name" value="DNAJ PROTEIN P58IPK HOMOLOG"/>
    <property type="match status" value="1"/>
</dbReference>
<feature type="repeat" description="TPR" evidence="3">
    <location>
        <begin position="187"/>
        <end position="220"/>
    </location>
</feature>
<dbReference type="SUPFAM" id="SSF48452">
    <property type="entry name" value="TPR-like"/>
    <property type="match status" value="1"/>
</dbReference>
<dbReference type="Proteomes" id="UP001244341">
    <property type="component" value="Chromosome 8b"/>
</dbReference>
<dbReference type="PANTHER" id="PTHR45188:SF2">
    <property type="entry name" value="DNAJ HOMOLOG SUBFAMILY C MEMBER 7"/>
    <property type="match status" value="1"/>
</dbReference>
<reference evidence="6 7" key="1">
    <citation type="submission" date="2023-05" db="EMBL/GenBank/DDBJ databases">
        <title>A 100% complete, gapless, phased diploid assembly of the Scenedesmus obliquus UTEX 3031 genome.</title>
        <authorList>
            <person name="Biondi T.C."/>
            <person name="Hanschen E.R."/>
            <person name="Kwon T."/>
            <person name="Eng W."/>
            <person name="Kruse C.P.S."/>
            <person name="Koehler S.I."/>
            <person name="Kunde Y."/>
            <person name="Gleasner C.D."/>
            <person name="You Mak K.T."/>
            <person name="Polle J."/>
            <person name="Hovde B.T."/>
            <person name="Starkenburg S.R."/>
        </authorList>
    </citation>
    <scope>NUCLEOTIDE SEQUENCE [LARGE SCALE GENOMIC DNA]</scope>
    <source>
        <strain evidence="6 7">DOE0152z</strain>
    </source>
</reference>
<dbReference type="InterPro" id="IPR019734">
    <property type="entry name" value="TPR_rpt"/>
</dbReference>
<dbReference type="PRINTS" id="PR00625">
    <property type="entry name" value="JDOMAIN"/>
</dbReference>
<feature type="repeat" description="TPR" evidence="3">
    <location>
        <begin position="66"/>
        <end position="99"/>
    </location>
</feature>
<evidence type="ECO:0000256" key="3">
    <source>
        <dbReference type="PROSITE-ProRule" id="PRU00339"/>
    </source>
</evidence>
<dbReference type="InterPro" id="IPR011990">
    <property type="entry name" value="TPR-like_helical_dom_sf"/>
</dbReference>
<dbReference type="SMART" id="SM00271">
    <property type="entry name" value="DnaJ"/>
    <property type="match status" value="1"/>
</dbReference>
<keyword evidence="1" id="KW-0677">Repeat</keyword>
<feature type="domain" description="J" evidence="5">
    <location>
        <begin position="359"/>
        <end position="427"/>
    </location>
</feature>
<dbReference type="SUPFAM" id="SSF46565">
    <property type="entry name" value="Chaperone J-domain"/>
    <property type="match status" value="1"/>
</dbReference>
<feature type="coiled-coil region" evidence="4">
    <location>
        <begin position="102"/>
        <end position="129"/>
    </location>
</feature>
<dbReference type="Pfam" id="PF14559">
    <property type="entry name" value="TPR_19"/>
    <property type="match status" value="2"/>
</dbReference>
<gene>
    <name evidence="6" type="ORF">OEZ85_013993</name>
</gene>
<evidence type="ECO:0000256" key="4">
    <source>
        <dbReference type="SAM" id="Coils"/>
    </source>
</evidence>
<name>A0ABY8U6L1_TETOB</name>
<evidence type="ECO:0000313" key="7">
    <source>
        <dbReference type="Proteomes" id="UP001244341"/>
    </source>
</evidence>
<evidence type="ECO:0000259" key="5">
    <source>
        <dbReference type="PROSITE" id="PS50076"/>
    </source>
</evidence>
<dbReference type="SMART" id="SM00028">
    <property type="entry name" value="TPR"/>
    <property type="match status" value="8"/>
</dbReference>
<dbReference type="Pfam" id="PF13414">
    <property type="entry name" value="TPR_11"/>
    <property type="match status" value="1"/>
</dbReference>
<keyword evidence="2 3" id="KW-0802">TPR repeat</keyword>
<accession>A0ABY8U6L1</accession>
<dbReference type="PROSITE" id="PS00636">
    <property type="entry name" value="DNAJ_1"/>
    <property type="match status" value="1"/>
</dbReference>
<dbReference type="InterPro" id="IPR036869">
    <property type="entry name" value="J_dom_sf"/>
</dbReference>
<evidence type="ECO:0000256" key="1">
    <source>
        <dbReference type="ARBA" id="ARBA00022737"/>
    </source>
</evidence>
<organism evidence="6 7">
    <name type="scientific">Tetradesmus obliquus</name>
    <name type="common">Green alga</name>
    <name type="synonym">Acutodesmus obliquus</name>
    <dbReference type="NCBI Taxonomy" id="3088"/>
    <lineage>
        <taxon>Eukaryota</taxon>
        <taxon>Viridiplantae</taxon>
        <taxon>Chlorophyta</taxon>
        <taxon>core chlorophytes</taxon>
        <taxon>Chlorophyceae</taxon>
        <taxon>CS clade</taxon>
        <taxon>Sphaeropleales</taxon>
        <taxon>Scenedesmaceae</taxon>
        <taxon>Tetradesmus</taxon>
    </lineage>
</organism>
<dbReference type="PROSITE" id="PS50076">
    <property type="entry name" value="DNAJ_2"/>
    <property type="match status" value="1"/>
</dbReference>
<proteinExistence type="predicted"/>
<keyword evidence="7" id="KW-1185">Reference proteome</keyword>
<evidence type="ECO:0000313" key="6">
    <source>
        <dbReference type="EMBL" id="WIA17094.1"/>
    </source>
</evidence>
<dbReference type="PROSITE" id="PS50005">
    <property type="entry name" value="TPR"/>
    <property type="match status" value="2"/>
</dbReference>
<keyword evidence="4" id="KW-0175">Coiled coil</keyword>